<keyword evidence="3" id="KW-0539">Nucleus</keyword>
<sequence>MLSKEENSRNIKVLEDTCQSLRKLLDELFQEREKRLMNNEPIENIPEDILTTSSLLTMDLKQINRTLYIDNRNIKQEFLEVAPDSLKNGNDNPHRQMINRLSFELEERKRLSKAEKELIDDKKKINEKLIKQKEKLNQIDEQLEQMIKNSFTLQESLKLPQTYVRKQNEISLLLPEPLFILYKQAIGYQEAYDNKISTEILGDPSMVSSFIQKGKSKKDNNDTNSNSRASPISSVHSSPSLGPKKKHNRHSSSTYVSSATSKSNSLYKIFPLRIQIKFKKLNIVTVVPVVQNKFKSISSLSFLSCLFKNDTGEVSPNPANALLFIHKEDKKTFSFQPDKEYGYAYSWAQVICGLDFAPIISYEKNIVFSDNNNEIDDPHKLMRYPCFAEIVDLIEERVHSIEALENQISQLSDGKFIVESHINIKELPVKLLYLKMNDLNNFDIVIRLSIRADLNIPNSYPDSIITFKLLKYNIKLNNEESSEKAYQSSVNEDDSMMEVDDENDIISVKLKSIEEKINNVEELKKFLENENREKIEPGNLISYQLYFLLSELSSSSMV</sequence>
<dbReference type="PANTHER" id="PTHR13375">
    <property type="entry name" value="FMS INTERACTING PROTEIN"/>
    <property type="match status" value="1"/>
</dbReference>
<dbReference type="GO" id="GO:0003729">
    <property type="term" value="F:mRNA binding"/>
    <property type="evidence" value="ECO:0007669"/>
    <property type="project" value="TreeGrafter"/>
</dbReference>
<evidence type="ECO:0000256" key="4">
    <source>
        <dbReference type="SAM" id="Coils"/>
    </source>
</evidence>
<feature type="coiled-coil region" evidence="4">
    <location>
        <begin position="108"/>
        <end position="149"/>
    </location>
</feature>
<protein>
    <recommendedName>
        <fullName evidence="8">THO complex subunit 5</fullName>
    </recommendedName>
</protein>
<accession>A0A1Y1ZMI2</accession>
<feature type="coiled-coil region" evidence="4">
    <location>
        <begin position="503"/>
        <end position="533"/>
    </location>
</feature>
<dbReference type="STRING" id="1754190.A0A1Y1ZMI2"/>
<gene>
    <name evidence="6" type="ORF">LY90DRAFT_708793</name>
</gene>
<comment type="caution">
    <text evidence="6">The sequence shown here is derived from an EMBL/GenBank/DDBJ whole genome shotgun (WGS) entry which is preliminary data.</text>
</comment>
<evidence type="ECO:0000313" key="6">
    <source>
        <dbReference type="EMBL" id="ORY11473.1"/>
    </source>
</evidence>
<dbReference type="Proteomes" id="UP000193920">
    <property type="component" value="Unassembled WGS sequence"/>
</dbReference>
<dbReference type="EMBL" id="MCOG01000381">
    <property type="protein sequence ID" value="ORY11473.1"/>
    <property type="molecule type" value="Genomic_DNA"/>
</dbReference>
<dbReference type="PANTHER" id="PTHR13375:SF3">
    <property type="entry name" value="THO COMPLEX SUBUNIT 5 HOMOLOG"/>
    <property type="match status" value="1"/>
</dbReference>
<evidence type="ECO:0000256" key="2">
    <source>
        <dbReference type="ARBA" id="ARBA00008044"/>
    </source>
</evidence>
<keyword evidence="7" id="KW-1185">Reference proteome</keyword>
<evidence type="ECO:0000313" key="7">
    <source>
        <dbReference type="Proteomes" id="UP000193920"/>
    </source>
</evidence>
<feature type="coiled-coil region" evidence="4">
    <location>
        <begin position="4"/>
        <end position="31"/>
    </location>
</feature>
<evidence type="ECO:0000256" key="1">
    <source>
        <dbReference type="ARBA" id="ARBA00004123"/>
    </source>
</evidence>
<feature type="compositionally biased region" description="Low complexity" evidence="5">
    <location>
        <begin position="222"/>
        <end position="242"/>
    </location>
</feature>
<comment type="similarity">
    <text evidence="2">Belongs to the THOC5 family.</text>
</comment>
<dbReference type="InterPro" id="IPR019163">
    <property type="entry name" value="THO_Thoc5"/>
</dbReference>
<dbReference type="AlphaFoldDB" id="A0A1Y1ZMI2"/>
<dbReference type="GO" id="GO:0000445">
    <property type="term" value="C:THO complex part of transcription export complex"/>
    <property type="evidence" value="ECO:0007669"/>
    <property type="project" value="TreeGrafter"/>
</dbReference>
<evidence type="ECO:0008006" key="8">
    <source>
        <dbReference type="Google" id="ProtNLM"/>
    </source>
</evidence>
<dbReference type="OrthoDB" id="20582at2759"/>
<dbReference type="Pfam" id="PF09766">
    <property type="entry name" value="FmiP_Thoc5"/>
    <property type="match status" value="1"/>
</dbReference>
<evidence type="ECO:0000256" key="3">
    <source>
        <dbReference type="ARBA" id="ARBA00023242"/>
    </source>
</evidence>
<evidence type="ECO:0000256" key="5">
    <source>
        <dbReference type="SAM" id="MobiDB-lite"/>
    </source>
</evidence>
<organism evidence="6 7">
    <name type="scientific">Neocallimastix californiae</name>
    <dbReference type="NCBI Taxonomy" id="1754190"/>
    <lineage>
        <taxon>Eukaryota</taxon>
        <taxon>Fungi</taxon>
        <taxon>Fungi incertae sedis</taxon>
        <taxon>Chytridiomycota</taxon>
        <taxon>Chytridiomycota incertae sedis</taxon>
        <taxon>Neocallimastigomycetes</taxon>
        <taxon>Neocallimastigales</taxon>
        <taxon>Neocallimastigaceae</taxon>
        <taxon>Neocallimastix</taxon>
    </lineage>
</organism>
<feature type="region of interest" description="Disordered" evidence="5">
    <location>
        <begin position="212"/>
        <end position="256"/>
    </location>
</feature>
<proteinExistence type="inferred from homology"/>
<keyword evidence="4" id="KW-0175">Coiled coil</keyword>
<reference evidence="6 7" key="1">
    <citation type="submission" date="2016-08" db="EMBL/GenBank/DDBJ databases">
        <title>A Parts List for Fungal Cellulosomes Revealed by Comparative Genomics.</title>
        <authorList>
            <consortium name="DOE Joint Genome Institute"/>
            <person name="Haitjema C.H."/>
            <person name="Gilmore S.P."/>
            <person name="Henske J.K."/>
            <person name="Solomon K.V."/>
            <person name="De Groot R."/>
            <person name="Kuo A."/>
            <person name="Mondo S.J."/>
            <person name="Salamov A.A."/>
            <person name="Labutti K."/>
            <person name="Zhao Z."/>
            <person name="Chiniquy J."/>
            <person name="Barry K."/>
            <person name="Brewer H.M."/>
            <person name="Purvine S.O."/>
            <person name="Wright A.T."/>
            <person name="Boxma B."/>
            <person name="Van Alen T."/>
            <person name="Hackstein J.H."/>
            <person name="Baker S.E."/>
            <person name="Grigoriev I.V."/>
            <person name="O'Malley M.A."/>
        </authorList>
    </citation>
    <scope>NUCLEOTIDE SEQUENCE [LARGE SCALE GENOMIC DNA]</scope>
    <source>
        <strain evidence="6 7">G1</strain>
    </source>
</reference>
<name>A0A1Y1ZMI2_9FUNG</name>
<dbReference type="GO" id="GO:0006406">
    <property type="term" value="P:mRNA export from nucleus"/>
    <property type="evidence" value="ECO:0007669"/>
    <property type="project" value="TreeGrafter"/>
</dbReference>
<comment type="subcellular location">
    <subcellularLocation>
        <location evidence="1">Nucleus</location>
    </subcellularLocation>
</comment>